<dbReference type="Proteomes" id="UP001162483">
    <property type="component" value="Unassembled WGS sequence"/>
</dbReference>
<name>A0ABN9F430_9NEOB</name>
<evidence type="ECO:0000313" key="1">
    <source>
        <dbReference type="EMBL" id="CAI9591437.1"/>
    </source>
</evidence>
<keyword evidence="2" id="KW-1185">Reference proteome</keyword>
<organism evidence="1 2">
    <name type="scientific">Staurois parvus</name>
    <dbReference type="NCBI Taxonomy" id="386267"/>
    <lineage>
        <taxon>Eukaryota</taxon>
        <taxon>Metazoa</taxon>
        <taxon>Chordata</taxon>
        <taxon>Craniata</taxon>
        <taxon>Vertebrata</taxon>
        <taxon>Euteleostomi</taxon>
        <taxon>Amphibia</taxon>
        <taxon>Batrachia</taxon>
        <taxon>Anura</taxon>
        <taxon>Neobatrachia</taxon>
        <taxon>Ranoidea</taxon>
        <taxon>Ranidae</taxon>
        <taxon>Staurois</taxon>
    </lineage>
</organism>
<accession>A0ABN9F430</accession>
<sequence length="76" mass="7976">MAAATRTISWAAPSLPYRWSSLRGPVSPAFSSFPAPGLQASPIPLGLLAAFHLNHTSSSLLLPPNSHAPEQAPTLF</sequence>
<protein>
    <submittedName>
        <fullName evidence="1">Uncharacterized protein</fullName>
    </submittedName>
</protein>
<evidence type="ECO:0000313" key="2">
    <source>
        <dbReference type="Proteomes" id="UP001162483"/>
    </source>
</evidence>
<comment type="caution">
    <text evidence="1">The sequence shown here is derived from an EMBL/GenBank/DDBJ whole genome shotgun (WGS) entry which is preliminary data.</text>
</comment>
<gene>
    <name evidence="1" type="ORF">SPARVUS_LOCUS11213064</name>
</gene>
<reference evidence="1" key="1">
    <citation type="submission" date="2023-05" db="EMBL/GenBank/DDBJ databases">
        <authorList>
            <person name="Stuckert A."/>
        </authorList>
    </citation>
    <scope>NUCLEOTIDE SEQUENCE</scope>
</reference>
<dbReference type="EMBL" id="CATNWA010016283">
    <property type="protein sequence ID" value="CAI9591437.1"/>
    <property type="molecule type" value="Genomic_DNA"/>
</dbReference>
<proteinExistence type="predicted"/>